<dbReference type="EMBL" id="BN001306">
    <property type="protein sequence ID" value="CBF82350.1"/>
    <property type="molecule type" value="Genomic_DNA"/>
</dbReference>
<dbReference type="Proteomes" id="UP000000560">
    <property type="component" value="Chromosome VI"/>
</dbReference>
<dbReference type="KEGG" id="ani:ANIA_09194"/>
<dbReference type="InterPro" id="IPR008030">
    <property type="entry name" value="NmrA-like"/>
</dbReference>
<dbReference type="GeneID" id="2868121"/>
<dbReference type="HOGENOM" id="CLU_073157_0_0_1"/>
<proteinExistence type="inferred from homology"/>
<dbReference type="InterPro" id="IPR051164">
    <property type="entry name" value="NmrA-like_oxidored"/>
</dbReference>
<dbReference type="OrthoDB" id="10254221at2759"/>
<evidence type="ECO:0000313" key="5">
    <source>
        <dbReference type="Proteomes" id="UP000000560"/>
    </source>
</evidence>
<dbReference type="VEuPathDB" id="FungiDB:AN9194"/>
<keyword evidence="2" id="KW-0521">NADP</keyword>
<comment type="similarity">
    <text evidence="1">Belongs to the NmrA-type oxidoreductase family.</text>
</comment>
<evidence type="ECO:0000313" key="4">
    <source>
        <dbReference type="EMBL" id="CBF82350.1"/>
    </source>
</evidence>
<gene>
    <name evidence="4" type="ORF">ANIA_09194</name>
</gene>
<sequence length="332" mass="36055">MSRSIAITAVDGHTGFLIAELLLTDDTFKKKIGSVAGLSLNPDSESAQELSSLGAKIVPHKPGDLKTMVSSLQELKADVMCLIPPAHKKKYDITVELIEATKQAGIPNVCFLSSAGCDLAERDKQPNLRQFIDLEALFMASKGDASTSTGHSPVVIRPGFYAENLLIYSKQAQEQGKLPLPVGKNNKFAPIALGDVSQVVAHVLTGEGKHGFSDQHRGQLMVLTGPMLTTGDELATAASNALGQELKFEDISEKEALKVLQAQSDSDESELQYLLEYYSLVREGKTNYICTTAFHDVTGGHPQEPVDFFKVYAESLQPKHKSKRRKLSTGKK</sequence>
<reference evidence="5" key="2">
    <citation type="journal article" date="2009" name="Fungal Genet. Biol.">
        <title>The 2008 update of the Aspergillus nidulans genome annotation: a community effort.</title>
        <authorList>
            <person name="Wortman J.R."/>
            <person name="Gilsenan J.M."/>
            <person name="Joardar V."/>
            <person name="Deegan J."/>
            <person name="Clutterbuck J."/>
            <person name="Andersen M.R."/>
            <person name="Archer D."/>
            <person name="Bencina M."/>
            <person name="Braus G."/>
            <person name="Coutinho P."/>
            <person name="von Dohren H."/>
            <person name="Doonan J."/>
            <person name="Driessen A.J."/>
            <person name="Durek P."/>
            <person name="Espeso E."/>
            <person name="Fekete E."/>
            <person name="Flipphi M."/>
            <person name="Estrada C.G."/>
            <person name="Geysens S."/>
            <person name="Goldman G."/>
            <person name="de Groot P.W."/>
            <person name="Hansen K."/>
            <person name="Harris S.D."/>
            <person name="Heinekamp T."/>
            <person name="Helmstaedt K."/>
            <person name="Henrissat B."/>
            <person name="Hofmann G."/>
            <person name="Homan T."/>
            <person name="Horio T."/>
            <person name="Horiuchi H."/>
            <person name="James S."/>
            <person name="Jones M."/>
            <person name="Karaffa L."/>
            <person name="Karanyi Z."/>
            <person name="Kato M."/>
            <person name="Keller N."/>
            <person name="Kelly D.E."/>
            <person name="Kiel J.A."/>
            <person name="Kim J.M."/>
            <person name="van der Klei I.J."/>
            <person name="Klis F.M."/>
            <person name="Kovalchuk A."/>
            <person name="Krasevec N."/>
            <person name="Kubicek C.P."/>
            <person name="Liu B."/>
            <person name="Maccabe A."/>
            <person name="Meyer V."/>
            <person name="Mirabito P."/>
            <person name="Miskei M."/>
            <person name="Mos M."/>
            <person name="Mullins J."/>
            <person name="Nelson D.R."/>
            <person name="Nielsen J."/>
            <person name="Oakley B.R."/>
            <person name="Osmani S.A."/>
            <person name="Pakula T."/>
            <person name="Paszewski A."/>
            <person name="Paulsen I."/>
            <person name="Pilsyk S."/>
            <person name="Pocsi I."/>
            <person name="Punt P.J."/>
            <person name="Ram A.F."/>
            <person name="Ren Q."/>
            <person name="Robellet X."/>
            <person name="Robson G."/>
            <person name="Seiboth B."/>
            <person name="van Solingen P."/>
            <person name="Specht T."/>
            <person name="Sun J."/>
            <person name="Taheri-Talesh N."/>
            <person name="Takeshita N."/>
            <person name="Ussery D."/>
            <person name="vanKuyk P.A."/>
            <person name="Visser H."/>
            <person name="van de Vondervoort P.J."/>
            <person name="de Vries R.P."/>
            <person name="Walton J."/>
            <person name="Xiang X."/>
            <person name="Xiong Y."/>
            <person name="Zeng A.P."/>
            <person name="Brandt B.W."/>
            <person name="Cornell M.J."/>
            <person name="van den Hondel C.A."/>
            <person name="Visser J."/>
            <person name="Oliver S.G."/>
            <person name="Turner G."/>
        </authorList>
    </citation>
    <scope>GENOME REANNOTATION</scope>
    <source>
        <strain evidence="5">FGSC A4 / ATCC 38163 / CBS 112.46 / NRRL 194 / M139</strain>
    </source>
</reference>
<dbReference type="eggNOG" id="ENOG502QWD2">
    <property type="taxonomic scope" value="Eukaryota"/>
</dbReference>
<dbReference type="PANTHER" id="PTHR42748:SF22">
    <property type="entry name" value="NMRA-LIKE DOMAIN-CONTAINING PROTEIN"/>
    <property type="match status" value="1"/>
</dbReference>
<accession>Q5AR86</accession>
<keyword evidence="5" id="KW-1185">Reference proteome</keyword>
<dbReference type="GO" id="GO:0005634">
    <property type="term" value="C:nucleus"/>
    <property type="evidence" value="ECO:0000318"/>
    <property type="project" value="GO_Central"/>
</dbReference>
<reference evidence="5" key="1">
    <citation type="journal article" date="2005" name="Nature">
        <title>Sequencing of Aspergillus nidulans and comparative analysis with A. fumigatus and A. oryzae.</title>
        <authorList>
            <person name="Galagan J.E."/>
            <person name="Calvo S.E."/>
            <person name="Cuomo C."/>
            <person name="Ma L.J."/>
            <person name="Wortman J.R."/>
            <person name="Batzoglou S."/>
            <person name="Lee S.I."/>
            <person name="Basturkmen M."/>
            <person name="Spevak C.C."/>
            <person name="Clutterbuck J."/>
            <person name="Kapitonov V."/>
            <person name="Jurka J."/>
            <person name="Scazzocchio C."/>
            <person name="Farman M."/>
            <person name="Butler J."/>
            <person name="Purcell S."/>
            <person name="Harris S."/>
            <person name="Braus G.H."/>
            <person name="Draht O."/>
            <person name="Busch S."/>
            <person name="D'Enfert C."/>
            <person name="Bouchier C."/>
            <person name="Goldman G.H."/>
            <person name="Bell-Pedersen D."/>
            <person name="Griffiths-Jones S."/>
            <person name="Doonan J.H."/>
            <person name="Yu J."/>
            <person name="Vienken K."/>
            <person name="Pain A."/>
            <person name="Freitag M."/>
            <person name="Selker E.U."/>
            <person name="Archer D.B."/>
            <person name="Penalva M.A."/>
            <person name="Oakley B.R."/>
            <person name="Momany M."/>
            <person name="Tanaka T."/>
            <person name="Kumagai T."/>
            <person name="Asai K."/>
            <person name="Machida M."/>
            <person name="Nierman W.C."/>
            <person name="Denning D.W."/>
            <person name="Caddick M."/>
            <person name="Hynes M."/>
            <person name="Paoletti M."/>
            <person name="Fischer R."/>
            <person name="Miller B."/>
            <person name="Dyer P."/>
            <person name="Sachs M.S."/>
            <person name="Osmani S.A."/>
            <person name="Birren B.W."/>
        </authorList>
    </citation>
    <scope>NUCLEOTIDE SEQUENCE [LARGE SCALE GENOMIC DNA]</scope>
    <source>
        <strain evidence="5">FGSC A4 / ATCC 38163 / CBS 112.46 / NRRL 194 / M139</strain>
    </source>
</reference>
<accession>C8VJU2</accession>
<dbReference type="RefSeq" id="XP_682463.1">
    <property type="nucleotide sequence ID" value="XM_677371.2"/>
</dbReference>
<dbReference type="Gene3D" id="3.90.25.10">
    <property type="entry name" value="UDP-galactose 4-epimerase, domain 1"/>
    <property type="match status" value="1"/>
</dbReference>
<dbReference type="SUPFAM" id="SSF51735">
    <property type="entry name" value="NAD(P)-binding Rossmann-fold domains"/>
    <property type="match status" value="1"/>
</dbReference>
<dbReference type="Gene3D" id="3.40.50.720">
    <property type="entry name" value="NAD(P)-binding Rossmann-like Domain"/>
    <property type="match status" value="1"/>
</dbReference>
<feature type="domain" description="NmrA-like" evidence="3">
    <location>
        <begin position="35"/>
        <end position="260"/>
    </location>
</feature>
<protein>
    <recommendedName>
        <fullName evidence="3">NmrA-like domain-containing protein</fullName>
    </recommendedName>
</protein>
<dbReference type="OMA" id="GADTMCL"/>
<evidence type="ECO:0000256" key="2">
    <source>
        <dbReference type="ARBA" id="ARBA00022857"/>
    </source>
</evidence>
<organism evidence="4 5">
    <name type="scientific">Emericella nidulans (strain FGSC A4 / ATCC 38163 / CBS 112.46 / NRRL 194 / M139)</name>
    <name type="common">Aspergillus nidulans</name>
    <dbReference type="NCBI Taxonomy" id="227321"/>
    <lineage>
        <taxon>Eukaryota</taxon>
        <taxon>Fungi</taxon>
        <taxon>Dikarya</taxon>
        <taxon>Ascomycota</taxon>
        <taxon>Pezizomycotina</taxon>
        <taxon>Eurotiomycetes</taxon>
        <taxon>Eurotiomycetidae</taxon>
        <taxon>Eurotiales</taxon>
        <taxon>Aspergillaceae</taxon>
        <taxon>Aspergillus</taxon>
        <taxon>Aspergillus subgen. Nidulantes</taxon>
    </lineage>
</organism>
<name>Q5AR86_EMENI</name>
<dbReference type="AlphaFoldDB" id="Q5AR86"/>
<dbReference type="InParanoid" id="Q5AR86"/>
<evidence type="ECO:0000256" key="1">
    <source>
        <dbReference type="ARBA" id="ARBA00006328"/>
    </source>
</evidence>
<dbReference type="PANTHER" id="PTHR42748">
    <property type="entry name" value="NITROGEN METABOLITE REPRESSION PROTEIN NMRA FAMILY MEMBER"/>
    <property type="match status" value="1"/>
</dbReference>
<evidence type="ECO:0000259" key="3">
    <source>
        <dbReference type="Pfam" id="PF05368"/>
    </source>
</evidence>
<dbReference type="Pfam" id="PF05368">
    <property type="entry name" value="NmrA"/>
    <property type="match status" value="1"/>
</dbReference>
<dbReference type="InterPro" id="IPR036291">
    <property type="entry name" value="NAD(P)-bd_dom_sf"/>
</dbReference>